<keyword evidence="2" id="KW-1133">Transmembrane helix</keyword>
<evidence type="ECO:0000313" key="4">
    <source>
        <dbReference type="EMBL" id="MDR7354316.1"/>
    </source>
</evidence>
<dbReference type="Gene3D" id="2.60.200.20">
    <property type="match status" value="1"/>
</dbReference>
<accession>A0ABU2B6S6</accession>
<gene>
    <name evidence="4" type="ORF">J2S37_000854</name>
</gene>
<evidence type="ECO:0000259" key="3">
    <source>
        <dbReference type="PROSITE" id="PS50006"/>
    </source>
</evidence>
<dbReference type="Pfam" id="PF00498">
    <property type="entry name" value="FHA"/>
    <property type="match status" value="1"/>
</dbReference>
<evidence type="ECO:0000256" key="2">
    <source>
        <dbReference type="SAM" id="Phobius"/>
    </source>
</evidence>
<dbReference type="InterPro" id="IPR050923">
    <property type="entry name" value="Cell_Proc_Reg/RNA_Proc"/>
</dbReference>
<keyword evidence="1" id="KW-0597">Phosphoprotein</keyword>
<name>A0ABU2B6S6_9CORY</name>
<feature type="transmembrane region" description="Helical" evidence="2">
    <location>
        <begin position="6"/>
        <end position="28"/>
    </location>
</feature>
<dbReference type="PROSITE" id="PS50006">
    <property type="entry name" value="FHA_DOMAIN"/>
    <property type="match status" value="1"/>
</dbReference>
<dbReference type="InterPro" id="IPR008984">
    <property type="entry name" value="SMAD_FHA_dom_sf"/>
</dbReference>
<comment type="caution">
    <text evidence="4">The sequence shown here is derived from an EMBL/GenBank/DDBJ whole genome shotgun (WGS) entry which is preliminary data.</text>
</comment>
<keyword evidence="5" id="KW-1185">Reference proteome</keyword>
<proteinExistence type="predicted"/>
<dbReference type="PANTHER" id="PTHR23308">
    <property type="entry name" value="NUCLEAR INHIBITOR OF PROTEIN PHOSPHATASE-1"/>
    <property type="match status" value="1"/>
</dbReference>
<dbReference type="InterPro" id="IPR000253">
    <property type="entry name" value="FHA_dom"/>
</dbReference>
<evidence type="ECO:0000256" key="1">
    <source>
        <dbReference type="ARBA" id="ARBA00022553"/>
    </source>
</evidence>
<keyword evidence="2" id="KW-0472">Membrane</keyword>
<dbReference type="SMART" id="SM00240">
    <property type="entry name" value="FHA"/>
    <property type="match status" value="1"/>
</dbReference>
<protein>
    <submittedName>
        <fullName evidence="4">PSer/pThr/pTyr-binding forkhead associated (FHA) protein</fullName>
    </submittedName>
</protein>
<dbReference type="Proteomes" id="UP001183619">
    <property type="component" value="Unassembled WGS sequence"/>
</dbReference>
<feature type="domain" description="FHA" evidence="3">
    <location>
        <begin position="72"/>
        <end position="121"/>
    </location>
</feature>
<keyword evidence="2" id="KW-0812">Transmembrane</keyword>
<organism evidence="4 5">
    <name type="scientific">Corynebacterium felinum</name>
    <dbReference type="NCBI Taxonomy" id="131318"/>
    <lineage>
        <taxon>Bacteria</taxon>
        <taxon>Bacillati</taxon>
        <taxon>Actinomycetota</taxon>
        <taxon>Actinomycetes</taxon>
        <taxon>Mycobacteriales</taxon>
        <taxon>Corynebacteriaceae</taxon>
        <taxon>Corynebacterium</taxon>
    </lineage>
</organism>
<dbReference type="SUPFAM" id="SSF49879">
    <property type="entry name" value="SMAD/FHA domain"/>
    <property type="match status" value="1"/>
</dbReference>
<evidence type="ECO:0000313" key="5">
    <source>
        <dbReference type="Proteomes" id="UP001183619"/>
    </source>
</evidence>
<dbReference type="EMBL" id="JAVDYF010000001">
    <property type="protein sequence ID" value="MDR7354316.1"/>
    <property type="molecule type" value="Genomic_DNA"/>
</dbReference>
<sequence>MENALLLGLRIGLLVLLWLFIFFCLNVLRRNVNGVVKQTTASTSIGGVPHQLAVIDGPLTGTRMDLAGLSEVTLGRAPDCTFVVSDDFASSRHARLFRRGNEWFVEDLDSRNGTYVQDLRIDSPERVLAGNDIKVGRTTVRLVG</sequence>
<reference evidence="4 5" key="1">
    <citation type="submission" date="2023-07" db="EMBL/GenBank/DDBJ databases">
        <title>Sequencing the genomes of 1000 actinobacteria strains.</title>
        <authorList>
            <person name="Klenk H.-P."/>
        </authorList>
    </citation>
    <scope>NUCLEOTIDE SEQUENCE [LARGE SCALE GENOMIC DNA]</scope>
    <source>
        <strain evidence="4 5">DSM 44508</strain>
    </source>
</reference>
<dbReference type="RefSeq" id="WP_277103241.1">
    <property type="nucleotide sequence ID" value="NZ_BAAAJS010000028.1"/>
</dbReference>